<evidence type="ECO:0000259" key="2">
    <source>
        <dbReference type="Pfam" id="PF16187"/>
    </source>
</evidence>
<accession>A0A813H4F4</accession>
<dbReference type="InterPro" id="IPR032632">
    <property type="entry name" value="Peptidase_M16_M"/>
</dbReference>
<reference evidence="3" key="1">
    <citation type="submission" date="2021-02" db="EMBL/GenBank/DDBJ databases">
        <authorList>
            <person name="Dougan E. K."/>
            <person name="Rhodes N."/>
            <person name="Thang M."/>
            <person name="Chan C."/>
        </authorList>
    </citation>
    <scope>NUCLEOTIDE SEQUENCE</scope>
</reference>
<dbReference type="InterPro" id="IPR011249">
    <property type="entry name" value="Metalloenz_LuxS/M16"/>
</dbReference>
<dbReference type="PANTHER" id="PTHR43690">
    <property type="entry name" value="NARDILYSIN"/>
    <property type="match status" value="1"/>
</dbReference>
<organism evidence="3 4">
    <name type="scientific">Polarella glacialis</name>
    <name type="common">Dinoflagellate</name>
    <dbReference type="NCBI Taxonomy" id="89957"/>
    <lineage>
        <taxon>Eukaryota</taxon>
        <taxon>Sar</taxon>
        <taxon>Alveolata</taxon>
        <taxon>Dinophyceae</taxon>
        <taxon>Suessiales</taxon>
        <taxon>Suessiaceae</taxon>
        <taxon>Polarella</taxon>
    </lineage>
</organism>
<gene>
    <name evidence="3" type="ORF">PGLA1383_LOCUS48460</name>
</gene>
<dbReference type="Pfam" id="PF16187">
    <property type="entry name" value="Peptidase_M16_M"/>
    <property type="match status" value="1"/>
</dbReference>
<dbReference type="AlphaFoldDB" id="A0A813H4F4"/>
<keyword evidence="1" id="KW-0479">Metal-binding</keyword>
<feature type="domain" description="Peptidase M16 middle/third" evidence="2">
    <location>
        <begin position="4"/>
        <end position="107"/>
    </location>
</feature>
<name>A0A813H4F4_POLGL</name>
<dbReference type="Gene3D" id="3.30.830.10">
    <property type="entry name" value="Metalloenzyme, LuxS/M16 peptidase-like"/>
    <property type="match status" value="1"/>
</dbReference>
<keyword evidence="4" id="KW-1185">Reference proteome</keyword>
<dbReference type="PANTHER" id="PTHR43690:SF18">
    <property type="entry name" value="INSULIN-DEGRADING ENZYME-RELATED"/>
    <property type="match status" value="1"/>
</dbReference>
<dbReference type="InterPro" id="IPR050626">
    <property type="entry name" value="Peptidase_M16"/>
</dbReference>
<evidence type="ECO:0000313" key="3">
    <source>
        <dbReference type="EMBL" id="CAE8632514.1"/>
    </source>
</evidence>
<comment type="caution">
    <text evidence="3">The sequence shown here is derived from an EMBL/GenBank/DDBJ whole genome shotgun (WGS) entry which is preliminary data.</text>
</comment>
<dbReference type="OrthoDB" id="952271at2759"/>
<proteinExistence type="predicted"/>
<evidence type="ECO:0000256" key="1">
    <source>
        <dbReference type="ARBA" id="ARBA00022723"/>
    </source>
</evidence>
<dbReference type="EMBL" id="CAJNNV010030431">
    <property type="protein sequence ID" value="CAE8632514.1"/>
    <property type="molecule type" value="Genomic_DNA"/>
</dbReference>
<sequence length="129" mass="14112">VLASFRIHSSAAAQDAASYLRCQVWCSCVVEALNEFAYDAQSAGLSYSLGAVPGGLELSVSGFSEKLPLLLDAVARKMLETSSVEPGTFAIVRDRYERGLRNRSLKQRPCDLAARKTRELRHSLGFTTE</sequence>
<protein>
    <recommendedName>
        <fullName evidence="2">Peptidase M16 middle/third domain-containing protein</fullName>
    </recommendedName>
</protein>
<dbReference type="SUPFAM" id="SSF63411">
    <property type="entry name" value="LuxS/MPP-like metallohydrolase"/>
    <property type="match status" value="1"/>
</dbReference>
<feature type="non-terminal residue" evidence="3">
    <location>
        <position position="1"/>
    </location>
</feature>
<feature type="non-terminal residue" evidence="3">
    <location>
        <position position="129"/>
    </location>
</feature>
<dbReference type="Proteomes" id="UP000654075">
    <property type="component" value="Unassembled WGS sequence"/>
</dbReference>
<evidence type="ECO:0000313" key="4">
    <source>
        <dbReference type="Proteomes" id="UP000654075"/>
    </source>
</evidence>
<dbReference type="GO" id="GO:0046872">
    <property type="term" value="F:metal ion binding"/>
    <property type="evidence" value="ECO:0007669"/>
    <property type="project" value="UniProtKB-KW"/>
</dbReference>